<reference evidence="2 3" key="1">
    <citation type="submission" date="2021-03" db="EMBL/GenBank/DDBJ databases">
        <title>Haloterrigena longa sp. nov. and Haloterrigena limicola sp. nov., extremely halophilic archaea isolated from a salt lake.</title>
        <authorList>
            <person name="Henglin C."/>
        </authorList>
    </citation>
    <scope>NUCLEOTIDE SEQUENCE [LARGE SCALE GENOMIC DNA]</scope>
    <source>
        <strain evidence="2 3">KZCA68</strain>
    </source>
</reference>
<dbReference type="KEGG" id="hakz:J0X25_15440"/>
<keyword evidence="3" id="KW-1185">Reference proteome</keyword>
<accession>A0A8A2VDJ1</accession>
<dbReference type="EMBL" id="CP071462">
    <property type="protein sequence ID" value="QSW98770.1"/>
    <property type="molecule type" value="Genomic_DNA"/>
</dbReference>
<evidence type="ECO:0000256" key="1">
    <source>
        <dbReference type="SAM" id="Phobius"/>
    </source>
</evidence>
<gene>
    <name evidence="2" type="ORF">J0X25_15440</name>
</gene>
<organism evidence="2 3">
    <name type="scientific">Haloterrigena alkaliphila</name>
    <dbReference type="NCBI Taxonomy" id="2816475"/>
    <lineage>
        <taxon>Archaea</taxon>
        <taxon>Methanobacteriati</taxon>
        <taxon>Methanobacteriota</taxon>
        <taxon>Stenosarchaea group</taxon>
        <taxon>Halobacteria</taxon>
        <taxon>Halobacteriales</taxon>
        <taxon>Natrialbaceae</taxon>
        <taxon>Haloterrigena</taxon>
    </lineage>
</organism>
<dbReference type="Proteomes" id="UP000663203">
    <property type="component" value="Chromosome"/>
</dbReference>
<keyword evidence="1" id="KW-1133">Transmembrane helix</keyword>
<dbReference type="InterPro" id="IPR055947">
    <property type="entry name" value="DUF7525"/>
</dbReference>
<dbReference type="AlphaFoldDB" id="A0A8A2VDJ1"/>
<dbReference type="RefSeq" id="WP_207288379.1">
    <property type="nucleotide sequence ID" value="NZ_CP071462.1"/>
</dbReference>
<keyword evidence="1" id="KW-0472">Membrane</keyword>
<keyword evidence="1" id="KW-0812">Transmembrane</keyword>
<evidence type="ECO:0000313" key="3">
    <source>
        <dbReference type="Proteomes" id="UP000663203"/>
    </source>
</evidence>
<name>A0A8A2VDJ1_9EURY</name>
<proteinExistence type="predicted"/>
<sequence>MTTETESTTDMGVGLALALGAVATIGALAMFVGAPEITAAWGFAAAMLFASLAVVGIHLYWH</sequence>
<dbReference type="GeneID" id="63188727"/>
<protein>
    <submittedName>
        <fullName evidence="2">Uncharacterized protein</fullName>
    </submittedName>
</protein>
<feature type="transmembrane region" description="Helical" evidence="1">
    <location>
        <begin position="40"/>
        <end position="61"/>
    </location>
</feature>
<dbReference type="Pfam" id="PF24369">
    <property type="entry name" value="DUF7525"/>
    <property type="match status" value="1"/>
</dbReference>
<feature type="transmembrane region" description="Helical" evidence="1">
    <location>
        <begin position="12"/>
        <end position="34"/>
    </location>
</feature>
<evidence type="ECO:0000313" key="2">
    <source>
        <dbReference type="EMBL" id="QSW98770.1"/>
    </source>
</evidence>